<feature type="domain" description="bAvd-like" evidence="1">
    <location>
        <begin position="26"/>
        <end position="133"/>
    </location>
</feature>
<protein>
    <recommendedName>
        <fullName evidence="1">bAvd-like domain-containing protein</fullName>
    </recommendedName>
</protein>
<accession>A0A829ZCH3</accession>
<evidence type="ECO:0000313" key="2">
    <source>
        <dbReference type="EMBL" id="GFI41585.1"/>
    </source>
</evidence>
<evidence type="ECO:0000259" key="1">
    <source>
        <dbReference type="Pfam" id="PF22296"/>
    </source>
</evidence>
<dbReference type="CDD" id="cd16376">
    <property type="entry name" value="Avd_like"/>
    <property type="match status" value="1"/>
</dbReference>
<proteinExistence type="predicted"/>
<reference evidence="2 3" key="1">
    <citation type="journal article" date="2020" name="Microbiome">
        <title>Single-cell genomics of uncultured bacteria reveals dietary fiber responders in the mouse gut microbiota.</title>
        <authorList>
            <person name="Chijiiwa R."/>
            <person name="Hosokawa M."/>
            <person name="Kogawa M."/>
            <person name="Nishikawa Y."/>
            <person name="Ide K."/>
            <person name="Sakanashi C."/>
            <person name="Takahashi K."/>
            <person name="Takeyama H."/>
        </authorList>
    </citation>
    <scope>NUCLEOTIDE SEQUENCE [LARGE SCALE GENOMIC DNA]</scope>
    <source>
        <strain evidence="2">IMSAGC_017</strain>
    </source>
</reference>
<comment type="caution">
    <text evidence="2">The sequence shown here is derived from an EMBL/GenBank/DDBJ whole genome shotgun (WGS) entry which is preliminary data.</text>
</comment>
<name>A0A829ZCH3_9FIRM</name>
<organism evidence="2 3">
    <name type="scientific">Thomasclavelia cocleata</name>
    <dbReference type="NCBI Taxonomy" id="69824"/>
    <lineage>
        <taxon>Bacteria</taxon>
        <taxon>Bacillati</taxon>
        <taxon>Bacillota</taxon>
        <taxon>Erysipelotrichia</taxon>
        <taxon>Erysipelotrichales</taxon>
        <taxon>Coprobacillaceae</taxon>
        <taxon>Thomasclavelia</taxon>
    </lineage>
</organism>
<dbReference type="Proteomes" id="UP000490821">
    <property type="component" value="Unassembled WGS sequence"/>
</dbReference>
<dbReference type="Gene3D" id="1.20.1440.60">
    <property type="entry name" value="23S rRNA-intervening sequence"/>
    <property type="match status" value="1"/>
</dbReference>
<dbReference type="NCBIfam" id="NF033474">
    <property type="entry name" value="DivGenRetAVD"/>
    <property type="match status" value="1"/>
</dbReference>
<sequence length="136" mass="15920">MAGQEKDLPELDPVRDNATADDFKTKNKIYELILYTGPELEQFPRAQRRLAEEIRETMLQILRLVVTLENKHYKKTTLGELDNEVDVLRHLVRLAADPQYTRSRKPCLPLRKYENISRKINEIGCMIGGYYKSLKK</sequence>
<dbReference type="RefSeq" id="WP_172472833.1">
    <property type="nucleotide sequence ID" value="NZ_BLMI01000194.1"/>
</dbReference>
<dbReference type="AlphaFoldDB" id="A0A829ZCH3"/>
<gene>
    <name evidence="2" type="ORF">IMSAGC017_01630</name>
</gene>
<dbReference type="InterPro" id="IPR036583">
    <property type="entry name" value="23S_rRNA_IVS_sf"/>
</dbReference>
<dbReference type="Pfam" id="PF22296">
    <property type="entry name" value="bAvd"/>
    <property type="match status" value="1"/>
</dbReference>
<dbReference type="InterPro" id="IPR055360">
    <property type="entry name" value="bAvd"/>
</dbReference>
<dbReference type="EMBL" id="BLMI01000194">
    <property type="protein sequence ID" value="GFI41585.1"/>
    <property type="molecule type" value="Genomic_DNA"/>
</dbReference>
<evidence type="ECO:0000313" key="3">
    <source>
        <dbReference type="Proteomes" id="UP000490821"/>
    </source>
</evidence>